<sequence>MSTYSQREFHNIPIRRITGFNINPNRGKAYDEDMDLNGDGVIEDYEKQAYYSQSTEPTTKTYYITRDYDNELPPEFVNSSNDRYISFQYCRATCKHYLDGETEVHCSFVPHDEYCDILVWYTFKVWFTDAEGKEIKPDNFTLFLKLEY</sequence>
<dbReference type="EMBL" id="JAPFFF010000009">
    <property type="protein sequence ID" value="KAK8882944.1"/>
    <property type="molecule type" value="Genomic_DNA"/>
</dbReference>
<name>A0ABR2JVP4_9EUKA</name>
<comment type="caution">
    <text evidence="1">The sequence shown here is derived from an EMBL/GenBank/DDBJ whole genome shotgun (WGS) entry which is preliminary data.</text>
</comment>
<dbReference type="Proteomes" id="UP001470230">
    <property type="component" value="Unassembled WGS sequence"/>
</dbReference>
<keyword evidence="2" id="KW-1185">Reference proteome</keyword>
<evidence type="ECO:0000313" key="1">
    <source>
        <dbReference type="EMBL" id="KAK8882944.1"/>
    </source>
</evidence>
<reference evidence="1 2" key="1">
    <citation type="submission" date="2024-04" db="EMBL/GenBank/DDBJ databases">
        <title>Tritrichomonas musculus Genome.</title>
        <authorList>
            <person name="Alves-Ferreira E."/>
            <person name="Grigg M."/>
            <person name="Lorenzi H."/>
            <person name="Galac M."/>
        </authorList>
    </citation>
    <scope>NUCLEOTIDE SEQUENCE [LARGE SCALE GENOMIC DNA]</scope>
    <source>
        <strain evidence="1 2">EAF2021</strain>
    </source>
</reference>
<protein>
    <submittedName>
        <fullName evidence="1">Uncharacterized protein</fullName>
    </submittedName>
</protein>
<organism evidence="1 2">
    <name type="scientific">Tritrichomonas musculus</name>
    <dbReference type="NCBI Taxonomy" id="1915356"/>
    <lineage>
        <taxon>Eukaryota</taxon>
        <taxon>Metamonada</taxon>
        <taxon>Parabasalia</taxon>
        <taxon>Tritrichomonadida</taxon>
        <taxon>Tritrichomonadidae</taxon>
        <taxon>Tritrichomonas</taxon>
    </lineage>
</organism>
<proteinExistence type="predicted"/>
<evidence type="ECO:0000313" key="2">
    <source>
        <dbReference type="Proteomes" id="UP001470230"/>
    </source>
</evidence>
<accession>A0ABR2JVP4</accession>
<gene>
    <name evidence="1" type="ORF">M9Y10_045590</name>
</gene>